<feature type="binding site" evidence="10">
    <location>
        <position position="119"/>
    </location>
    <ligand>
        <name>Mg(2+)</name>
        <dbReference type="ChEBI" id="CHEBI:18420"/>
    </ligand>
</feature>
<feature type="binding site" evidence="10">
    <location>
        <position position="57"/>
    </location>
    <ligand>
        <name>Mn(2+)</name>
        <dbReference type="ChEBI" id="CHEBI:29035"/>
    </ligand>
</feature>
<keyword evidence="6 10" id="KW-0460">Magnesium</keyword>
<feature type="domain" description="Nudix hydrolase" evidence="11">
    <location>
        <begin position="62"/>
        <end position="196"/>
    </location>
</feature>
<comment type="cofactor">
    <cofactor evidence="10">
        <name>Mn(2+)</name>
        <dbReference type="ChEBI" id="CHEBI:29035"/>
    </cofactor>
    <text evidence="10">Binds 1 Mn(2+) ion per subunit.</text>
</comment>
<feature type="binding site" evidence="10">
    <location>
        <position position="146"/>
    </location>
    <ligand>
        <name>Mn(2+)</name>
        <dbReference type="ChEBI" id="CHEBI:29035"/>
    </ligand>
</feature>
<dbReference type="NCBIfam" id="TIGR02150">
    <property type="entry name" value="IPP_isom_1"/>
    <property type="match status" value="1"/>
</dbReference>
<dbReference type="NCBIfam" id="NF002995">
    <property type="entry name" value="PRK03759.1"/>
    <property type="match status" value="1"/>
</dbReference>
<evidence type="ECO:0000313" key="13">
    <source>
        <dbReference type="Proteomes" id="UP000587211"/>
    </source>
</evidence>
<evidence type="ECO:0000256" key="9">
    <source>
        <dbReference type="ARBA" id="ARBA00023235"/>
    </source>
</evidence>
<dbReference type="PIRSF" id="PIRSF018427">
    <property type="entry name" value="Isopntndiph_ism"/>
    <property type="match status" value="1"/>
</dbReference>
<dbReference type="PROSITE" id="PS51462">
    <property type="entry name" value="NUDIX"/>
    <property type="match status" value="1"/>
</dbReference>
<evidence type="ECO:0000256" key="10">
    <source>
        <dbReference type="HAMAP-Rule" id="MF_00202"/>
    </source>
</evidence>
<dbReference type="PANTHER" id="PTHR10885">
    <property type="entry name" value="ISOPENTENYL-DIPHOSPHATE DELTA-ISOMERASE"/>
    <property type="match status" value="1"/>
</dbReference>
<keyword evidence="13" id="KW-1185">Reference proteome</keyword>
<dbReference type="EC" id="5.3.3.2" evidence="3 10"/>
<accession>A0ABX2SL29</accession>
<feature type="binding site" evidence="10">
    <location>
        <position position="148"/>
    </location>
    <ligand>
        <name>Mn(2+)</name>
        <dbReference type="ChEBI" id="CHEBI:29035"/>
    </ligand>
</feature>
<comment type="similarity">
    <text evidence="2 10">Belongs to the IPP isomerase type 1 family.</text>
</comment>
<dbReference type="EMBL" id="JACBZN010000001">
    <property type="protein sequence ID" value="NYI39616.1"/>
    <property type="molecule type" value="Genomic_DNA"/>
</dbReference>
<reference evidence="12 13" key="1">
    <citation type="submission" date="2020-07" db="EMBL/GenBank/DDBJ databases">
        <title>Sequencing the genomes of 1000 actinobacteria strains.</title>
        <authorList>
            <person name="Klenk H.-P."/>
        </authorList>
    </citation>
    <scope>NUCLEOTIDE SEQUENCE [LARGE SCALE GENOMIC DNA]</scope>
    <source>
        <strain evidence="12 13">DSM 19087</strain>
    </source>
</reference>
<dbReference type="GO" id="GO:0004452">
    <property type="term" value="F:isopentenyl-diphosphate delta-isomerase activity"/>
    <property type="evidence" value="ECO:0007669"/>
    <property type="project" value="UniProtKB-EC"/>
</dbReference>
<dbReference type="InterPro" id="IPR011876">
    <property type="entry name" value="IsopentenylPP_isomerase_typ1"/>
</dbReference>
<dbReference type="Pfam" id="PF00293">
    <property type="entry name" value="NUDIX"/>
    <property type="match status" value="1"/>
</dbReference>
<feature type="active site" evidence="10">
    <location>
        <position position="99"/>
    </location>
</feature>
<evidence type="ECO:0000256" key="5">
    <source>
        <dbReference type="ARBA" id="ARBA00022723"/>
    </source>
</evidence>
<evidence type="ECO:0000256" key="2">
    <source>
        <dbReference type="ARBA" id="ARBA00007579"/>
    </source>
</evidence>
<dbReference type="Proteomes" id="UP000587211">
    <property type="component" value="Unassembled WGS sequence"/>
</dbReference>
<keyword evidence="5 10" id="KW-0479">Metal-binding</keyword>
<comment type="subcellular location">
    <subcellularLocation>
        <location evidence="10">Cytoplasm</location>
    </subcellularLocation>
</comment>
<evidence type="ECO:0000256" key="3">
    <source>
        <dbReference type="ARBA" id="ARBA00012057"/>
    </source>
</evidence>
<sequence>MEPVLDLSPGAVDAAASAAAVRADLPDRLPHDDPDDLVVLLDDDHRPIGTAPRHGVHGTDTPLHLAFSCYLVDGKGRVLLTRRALGKRSWPGVWTNSFCGHPRPGEDLVDAVSRHGRGELGLEPEAIRPVLPDFAYRAVDASGVVENEVCPVFVARTSDDVEPHPDEVEEHRWVDVSDLRETVRVAPWALSPWLVEQAAAMEEADAWHVLAPDETETRP</sequence>
<evidence type="ECO:0000256" key="7">
    <source>
        <dbReference type="ARBA" id="ARBA00023211"/>
    </source>
</evidence>
<dbReference type="PANTHER" id="PTHR10885:SF0">
    <property type="entry name" value="ISOPENTENYL-DIPHOSPHATE DELTA-ISOMERASE"/>
    <property type="match status" value="1"/>
</dbReference>
<feature type="binding site" evidence="10">
    <location>
        <position position="101"/>
    </location>
    <ligand>
        <name>Mn(2+)</name>
        <dbReference type="ChEBI" id="CHEBI:29035"/>
    </ligand>
</feature>
<evidence type="ECO:0000259" key="11">
    <source>
        <dbReference type="PROSITE" id="PS51462"/>
    </source>
</evidence>
<evidence type="ECO:0000256" key="1">
    <source>
        <dbReference type="ARBA" id="ARBA00004826"/>
    </source>
</evidence>
<keyword evidence="9 10" id="KW-0413">Isomerase</keyword>
<feature type="active site" evidence="10">
    <location>
        <position position="148"/>
    </location>
</feature>
<name>A0ABX2SL29_9ACTN</name>
<keyword evidence="4 10" id="KW-0963">Cytoplasm</keyword>
<keyword evidence="8 10" id="KW-0414">Isoprene biosynthesis</keyword>
<comment type="cofactor">
    <cofactor evidence="10">
        <name>Mg(2+)</name>
        <dbReference type="ChEBI" id="CHEBI:18420"/>
    </cofactor>
    <text evidence="10">Binds 1 Mg(2+) ion per subunit. The magnesium ion binds only when substrate is bound.</text>
</comment>
<proteinExistence type="inferred from homology"/>
<dbReference type="SUPFAM" id="SSF55811">
    <property type="entry name" value="Nudix"/>
    <property type="match status" value="1"/>
</dbReference>
<comment type="pathway">
    <text evidence="1 10">Isoprenoid biosynthesis; dimethylallyl diphosphate biosynthesis; dimethylallyl diphosphate from isopentenyl diphosphate: step 1/1.</text>
</comment>
<comment type="function">
    <text evidence="10">Catalyzes the 1,3-allylic rearrangement of the homoallylic substrate isopentenyl (IPP) to its highly electrophilic allylic isomer, dimethylallyl diphosphate (DMAPP).</text>
</comment>
<dbReference type="InterPro" id="IPR000086">
    <property type="entry name" value="NUDIX_hydrolase_dom"/>
</dbReference>
<dbReference type="CDD" id="cd02885">
    <property type="entry name" value="NUDIX_IPP_Isomerase"/>
    <property type="match status" value="1"/>
</dbReference>
<protein>
    <recommendedName>
        <fullName evidence="3 10">Isopentenyl-diphosphate Delta-isomerase</fullName>
        <shortName evidence="10">IPP isomerase</shortName>
        <ecNumber evidence="3 10">5.3.3.2</ecNumber>
    </recommendedName>
    <alternativeName>
        <fullName evidence="10">IPP:DMAPP isomerase</fullName>
    </alternativeName>
    <alternativeName>
        <fullName evidence="10">Isopentenyl pyrophosphate isomerase</fullName>
    </alternativeName>
</protein>
<organism evidence="12 13">
    <name type="scientific">Aeromicrobium tamlense</name>
    <dbReference type="NCBI Taxonomy" id="375541"/>
    <lineage>
        <taxon>Bacteria</taxon>
        <taxon>Bacillati</taxon>
        <taxon>Actinomycetota</taxon>
        <taxon>Actinomycetes</taxon>
        <taxon>Propionibacteriales</taxon>
        <taxon>Nocardioidaceae</taxon>
        <taxon>Aeromicrobium</taxon>
    </lineage>
</organism>
<dbReference type="InterPro" id="IPR015797">
    <property type="entry name" value="NUDIX_hydrolase-like_dom_sf"/>
</dbReference>
<comment type="catalytic activity">
    <reaction evidence="10">
        <text>isopentenyl diphosphate = dimethylallyl diphosphate</text>
        <dbReference type="Rhea" id="RHEA:23284"/>
        <dbReference type="ChEBI" id="CHEBI:57623"/>
        <dbReference type="ChEBI" id="CHEBI:128769"/>
        <dbReference type="EC" id="5.3.3.2"/>
    </reaction>
</comment>
<comment type="caution">
    <text evidence="12">The sequence shown here is derived from an EMBL/GenBank/DDBJ whole genome shotgun (WGS) entry which is preliminary data.</text>
</comment>
<evidence type="ECO:0000256" key="4">
    <source>
        <dbReference type="ARBA" id="ARBA00022490"/>
    </source>
</evidence>
<keyword evidence="7 10" id="KW-0464">Manganese</keyword>
<dbReference type="InterPro" id="IPR056375">
    <property type="entry name" value="Idi_bact"/>
</dbReference>
<dbReference type="Gene3D" id="3.90.79.10">
    <property type="entry name" value="Nucleoside Triphosphate Pyrophosphohydrolase"/>
    <property type="match status" value="1"/>
</dbReference>
<feature type="binding site" evidence="10">
    <location>
        <position position="64"/>
    </location>
    <ligand>
        <name>Mn(2+)</name>
        <dbReference type="ChEBI" id="CHEBI:29035"/>
    </ligand>
</feature>
<dbReference type="HAMAP" id="MF_00202">
    <property type="entry name" value="Idi"/>
    <property type="match status" value="1"/>
</dbReference>
<evidence type="ECO:0000313" key="12">
    <source>
        <dbReference type="EMBL" id="NYI39616.1"/>
    </source>
</evidence>
<gene>
    <name evidence="10" type="primary">idi</name>
    <name evidence="12" type="ORF">BJ975_002991</name>
</gene>
<evidence type="ECO:0000256" key="6">
    <source>
        <dbReference type="ARBA" id="ARBA00022842"/>
    </source>
</evidence>
<evidence type="ECO:0000256" key="8">
    <source>
        <dbReference type="ARBA" id="ARBA00023229"/>
    </source>
</evidence>